<keyword evidence="3" id="KW-1185">Reference proteome</keyword>
<evidence type="ECO:0000313" key="2">
    <source>
        <dbReference type="EMBL" id="MBB5888833.1"/>
    </source>
</evidence>
<dbReference type="AlphaFoldDB" id="A0A7W9NED3"/>
<dbReference type="RefSeq" id="WP_184857322.1">
    <property type="nucleotide sequence ID" value="NZ_JACHIR010000001.1"/>
</dbReference>
<dbReference type="EMBL" id="JACHIR010000001">
    <property type="protein sequence ID" value="MBB5888833.1"/>
    <property type="molecule type" value="Genomic_DNA"/>
</dbReference>
<feature type="transmembrane region" description="Helical" evidence="1">
    <location>
        <begin position="81"/>
        <end position="98"/>
    </location>
</feature>
<feature type="transmembrane region" description="Helical" evidence="1">
    <location>
        <begin position="50"/>
        <end position="74"/>
    </location>
</feature>
<feature type="transmembrane region" description="Helical" evidence="1">
    <location>
        <begin position="380"/>
        <end position="397"/>
    </location>
</feature>
<keyword evidence="1" id="KW-1133">Transmembrane helix</keyword>
<evidence type="ECO:0000313" key="3">
    <source>
        <dbReference type="Proteomes" id="UP000585638"/>
    </source>
</evidence>
<name>A0A7W9NED3_9PSEU</name>
<keyword evidence="1" id="KW-0812">Transmembrane</keyword>
<protein>
    <submittedName>
        <fullName evidence="2">Uncharacterized protein</fullName>
    </submittedName>
</protein>
<feature type="transmembrane region" description="Helical" evidence="1">
    <location>
        <begin position="259"/>
        <end position="288"/>
    </location>
</feature>
<dbReference type="Proteomes" id="UP000585638">
    <property type="component" value="Unassembled WGS sequence"/>
</dbReference>
<feature type="transmembrane region" description="Helical" evidence="1">
    <location>
        <begin position="403"/>
        <end position="423"/>
    </location>
</feature>
<evidence type="ECO:0000256" key="1">
    <source>
        <dbReference type="SAM" id="Phobius"/>
    </source>
</evidence>
<reference evidence="2 3" key="1">
    <citation type="submission" date="2020-08" db="EMBL/GenBank/DDBJ databases">
        <title>Sequencing the genomes of 1000 actinobacteria strains.</title>
        <authorList>
            <person name="Klenk H.-P."/>
        </authorList>
    </citation>
    <scope>NUCLEOTIDE SEQUENCE [LARGE SCALE GENOMIC DNA]</scope>
    <source>
        <strain evidence="2 3">DSM 43851</strain>
    </source>
</reference>
<feature type="transmembrane region" description="Helical" evidence="1">
    <location>
        <begin position="210"/>
        <end position="228"/>
    </location>
</feature>
<gene>
    <name evidence="2" type="ORF">BJ998_000029</name>
</gene>
<feature type="transmembrane region" description="Helical" evidence="1">
    <location>
        <begin position="430"/>
        <end position="449"/>
    </location>
</feature>
<feature type="transmembrane region" description="Helical" evidence="1">
    <location>
        <begin position="21"/>
        <end position="38"/>
    </location>
</feature>
<proteinExistence type="predicted"/>
<accession>A0A7W9NED3</accession>
<organism evidence="2 3">
    <name type="scientific">Kutzneria kofuensis</name>
    <dbReference type="NCBI Taxonomy" id="103725"/>
    <lineage>
        <taxon>Bacteria</taxon>
        <taxon>Bacillati</taxon>
        <taxon>Actinomycetota</taxon>
        <taxon>Actinomycetes</taxon>
        <taxon>Pseudonocardiales</taxon>
        <taxon>Pseudonocardiaceae</taxon>
        <taxon>Kutzneria</taxon>
    </lineage>
</organism>
<comment type="caution">
    <text evidence="2">The sequence shown here is derived from an EMBL/GenBank/DDBJ whole genome shotgun (WGS) entry which is preliminary data.</text>
</comment>
<keyword evidence="1" id="KW-0472">Membrane</keyword>
<feature type="transmembrane region" description="Helical" evidence="1">
    <location>
        <begin position="350"/>
        <end position="373"/>
    </location>
</feature>
<feature type="transmembrane region" description="Helical" evidence="1">
    <location>
        <begin position="172"/>
        <end position="198"/>
    </location>
</feature>
<sequence>MTHSTIERSTEAPTPPSTTDWWPFALTGAAVLCWAFGFREIDPTTLGSLGLLLALSPLLLVAYPLLVAAFVIELTRNRRTAVLTTITVVAVLAVYGLQPAAEPVARLPVAWLHSGFANYIGAHGDVLHNFDTRFSWPGFFALLAFLTEASGLHDTSALLNWAPVVLSGLAVLGVRAIAVAIVGPGQASWIAAWIFLVANWTEQDYASPQGTTYILLLAALAITFQHLVSPSPLAPRRADVWRPPAPTNSVGDRLRAEGLVVLMAMALAPTHQLTPYMLGGLLIVLVLWGRLWPRWLPVVVLALAVGWFVLAAREFWIGQLSVITGSLGDLSSSVNQGIGQRFVGNAGRQAILLTRVGIMGAAAALAGCGVLVLRRSGSKSLLLPALALASFELAVLQPYGGEIFIRCYLFALPFFATLGGIALNALSERVFRAITGIALAVAMLATVTVRGGNDSYVAFTKADMDVVQRAYDLARDGQSIGTVVSYAPLEWQRVGDVRQVSAEDGCVVFPNPESCVLKANLDYLVINHAQDAYGTVYFGAPPGWTAKLADQLIADGRYDRVFAEDGSQLLARKEGTR</sequence>
<feature type="transmembrane region" description="Helical" evidence="1">
    <location>
        <begin position="295"/>
        <end position="312"/>
    </location>
</feature>